<feature type="transmembrane region" description="Helical" evidence="10">
    <location>
        <begin position="35"/>
        <end position="56"/>
    </location>
</feature>
<keyword evidence="12" id="KW-1185">Reference proteome</keyword>
<dbReference type="SUPFAM" id="SSF53448">
    <property type="entry name" value="Nucleotide-diphospho-sugar transferases"/>
    <property type="match status" value="1"/>
</dbReference>
<feature type="region of interest" description="Disordered" evidence="9">
    <location>
        <begin position="440"/>
        <end position="472"/>
    </location>
</feature>
<keyword evidence="6 10" id="KW-0812">Transmembrane</keyword>
<evidence type="ECO:0000256" key="7">
    <source>
        <dbReference type="ARBA" id="ARBA00022989"/>
    </source>
</evidence>
<dbReference type="AlphaFoldDB" id="A0A286RJ41"/>
<dbReference type="GO" id="GO:0008120">
    <property type="term" value="F:ceramide glucosyltransferase activity"/>
    <property type="evidence" value="ECO:0007669"/>
    <property type="project" value="UniProtKB-EC"/>
</dbReference>
<feature type="compositionally biased region" description="Low complexity" evidence="9">
    <location>
        <begin position="451"/>
        <end position="463"/>
    </location>
</feature>
<dbReference type="InterPro" id="IPR025993">
    <property type="entry name" value="Ceramide_glucosylTrfase"/>
</dbReference>
<evidence type="ECO:0000256" key="6">
    <source>
        <dbReference type="ARBA" id="ARBA00022692"/>
    </source>
</evidence>
<name>A0A286RJ41_9BACT</name>
<dbReference type="Pfam" id="PF13506">
    <property type="entry name" value="Glyco_transf_21"/>
    <property type="match status" value="1"/>
</dbReference>
<proteinExistence type="predicted"/>
<feature type="transmembrane region" description="Helical" evidence="10">
    <location>
        <begin position="341"/>
        <end position="358"/>
    </location>
</feature>
<keyword evidence="8 10" id="KW-0472">Membrane</keyword>
<evidence type="ECO:0000256" key="10">
    <source>
        <dbReference type="SAM" id="Phobius"/>
    </source>
</evidence>
<dbReference type="KEGG" id="ttf:THTE_3330"/>
<dbReference type="Gene3D" id="3.90.550.10">
    <property type="entry name" value="Spore Coat Polysaccharide Biosynthesis Protein SpsA, Chain A"/>
    <property type="match status" value="1"/>
</dbReference>
<evidence type="ECO:0000256" key="9">
    <source>
        <dbReference type="SAM" id="MobiDB-lite"/>
    </source>
</evidence>
<dbReference type="Proteomes" id="UP000215086">
    <property type="component" value="Chromosome"/>
</dbReference>
<dbReference type="PANTHER" id="PTHR12726">
    <property type="entry name" value="CERAMIDE GLUCOSYLTRANSFERASE"/>
    <property type="match status" value="1"/>
</dbReference>
<evidence type="ECO:0000313" key="11">
    <source>
        <dbReference type="EMBL" id="ASV75932.1"/>
    </source>
</evidence>
<organism evidence="11 12">
    <name type="scientific">Thermogutta terrifontis</name>
    <dbReference type="NCBI Taxonomy" id="1331910"/>
    <lineage>
        <taxon>Bacteria</taxon>
        <taxon>Pseudomonadati</taxon>
        <taxon>Planctomycetota</taxon>
        <taxon>Planctomycetia</taxon>
        <taxon>Pirellulales</taxon>
        <taxon>Thermoguttaceae</taxon>
        <taxon>Thermogutta</taxon>
    </lineage>
</organism>
<dbReference type="GO" id="GO:0006679">
    <property type="term" value="P:glucosylceramide biosynthetic process"/>
    <property type="evidence" value="ECO:0007669"/>
    <property type="project" value="TreeGrafter"/>
</dbReference>
<reference evidence="11 12" key="1">
    <citation type="journal article" name="Front. Microbiol.">
        <title>Sugar Metabolism of the First Thermophilic Planctomycete Thermogutta terrifontis: Comparative Genomic and Transcriptomic Approaches.</title>
        <authorList>
            <person name="Elcheninov A.G."/>
            <person name="Menzel P."/>
            <person name="Gudbergsdottir S.R."/>
            <person name="Slesarev A.I."/>
            <person name="Kadnikov V.V."/>
            <person name="Krogh A."/>
            <person name="Bonch-Osmolovskaya E.A."/>
            <person name="Peng X."/>
            <person name="Kublanov I.V."/>
        </authorList>
    </citation>
    <scope>NUCLEOTIDE SEQUENCE [LARGE SCALE GENOMIC DNA]</scope>
    <source>
        <strain evidence="11 12">R1</strain>
    </source>
</reference>
<sequence>MLTLLLLHAYAGAKGEMDNGEKAGKKAQSMDGFSIGLILAGALAAAQLVLLALQAFEHYRYAARRLQKKAYGQPTGQALVIIPCRGLERNLEENLAGFFCQDYTNYSLRFVVQSEDDPAASVIRRLMSHHPRVPAELVVAGLATNEAQKVHNLRAATHSIPERVRYLVFADSDASPCPTWLRALINRLEESRAAAVTGYRWFVPARGTFREALVSSLNGSYAMLMAGKTPNLVWGGTWAIARQSFHELGIRAAWEGQICDDLVVARLLLRHGLRVQYEPAGLVATACYASTREMVAFIHRQYFLLRHVLPKWWLFDTLVGNYHILVFWLAVGAAVSGGGPVRWSGLATAGVIFILNWVRAEFRAAAAKVYFPQLSQQRPFRRVFWWDRVANLLIGTVGFILSISAGLHRSVTWRGITYRIEPNGNVQVCHHGTSEGSALCSSRADGHASADPRVPVPPAVVGAQAETPRSAA</sequence>
<comment type="subcellular location">
    <subcellularLocation>
        <location evidence="1">Membrane</location>
        <topology evidence="1">Multi-pass membrane protein</topology>
    </subcellularLocation>
</comment>
<protein>
    <submittedName>
        <fullName evidence="11">Ceramide glucosyltransferase</fullName>
        <ecNumber evidence="11">2.4.1.80</ecNumber>
    </submittedName>
</protein>
<dbReference type="PANTHER" id="PTHR12726:SF0">
    <property type="entry name" value="CERAMIDE GLUCOSYLTRANSFERASE"/>
    <property type="match status" value="1"/>
</dbReference>
<evidence type="ECO:0000313" key="12">
    <source>
        <dbReference type="Proteomes" id="UP000215086"/>
    </source>
</evidence>
<keyword evidence="4 11" id="KW-0328">Glycosyltransferase</keyword>
<gene>
    <name evidence="11" type="ORF">THTE_3330</name>
</gene>
<feature type="transmembrane region" description="Helical" evidence="10">
    <location>
        <begin position="312"/>
        <end position="335"/>
    </location>
</feature>
<evidence type="ECO:0000256" key="1">
    <source>
        <dbReference type="ARBA" id="ARBA00004141"/>
    </source>
</evidence>
<dbReference type="RefSeq" id="WP_095415837.1">
    <property type="nucleotide sequence ID" value="NZ_CP018477.1"/>
</dbReference>
<comment type="pathway">
    <text evidence="3">Sphingolipid metabolism.</text>
</comment>
<dbReference type="EMBL" id="CP018477">
    <property type="protein sequence ID" value="ASV75932.1"/>
    <property type="molecule type" value="Genomic_DNA"/>
</dbReference>
<comment type="pathway">
    <text evidence="2">Lipid metabolism; sphingolipid metabolism.</text>
</comment>
<evidence type="ECO:0000256" key="8">
    <source>
        <dbReference type="ARBA" id="ARBA00023136"/>
    </source>
</evidence>
<dbReference type="EC" id="2.4.1.80" evidence="11"/>
<keyword evidence="7 10" id="KW-1133">Transmembrane helix</keyword>
<accession>A0A286RJ41</accession>
<dbReference type="InterPro" id="IPR029044">
    <property type="entry name" value="Nucleotide-diphossugar_trans"/>
</dbReference>
<evidence type="ECO:0000256" key="4">
    <source>
        <dbReference type="ARBA" id="ARBA00022676"/>
    </source>
</evidence>
<evidence type="ECO:0000256" key="5">
    <source>
        <dbReference type="ARBA" id="ARBA00022679"/>
    </source>
</evidence>
<dbReference type="OrthoDB" id="284671at2"/>
<feature type="transmembrane region" description="Helical" evidence="10">
    <location>
        <begin position="389"/>
        <end position="407"/>
    </location>
</feature>
<evidence type="ECO:0000256" key="2">
    <source>
        <dbReference type="ARBA" id="ARBA00004760"/>
    </source>
</evidence>
<evidence type="ECO:0000256" key="3">
    <source>
        <dbReference type="ARBA" id="ARBA00004991"/>
    </source>
</evidence>
<dbReference type="GO" id="GO:0016020">
    <property type="term" value="C:membrane"/>
    <property type="evidence" value="ECO:0007669"/>
    <property type="project" value="UniProtKB-SubCell"/>
</dbReference>
<keyword evidence="5 11" id="KW-0808">Transferase</keyword>